<evidence type="ECO:0000256" key="9">
    <source>
        <dbReference type="ARBA" id="ARBA00023002"/>
    </source>
</evidence>
<organism evidence="13">
    <name type="scientific">Prochloron didemni P2-Fiji</name>
    <dbReference type="NCBI Taxonomy" id="910454"/>
    <lineage>
        <taxon>Bacteria</taxon>
        <taxon>Bacillati</taxon>
        <taxon>Cyanobacteriota</taxon>
        <taxon>Cyanophyceae</taxon>
        <taxon>Oscillatoriophycideae</taxon>
        <taxon>Chroococcales</taxon>
        <taxon>Prochloraceae</taxon>
        <taxon>Prochloron</taxon>
    </lineage>
</organism>
<keyword evidence="10" id="KW-0472">Membrane</keyword>
<dbReference type="PRINTS" id="PR00420">
    <property type="entry name" value="RNGMNOXGNASE"/>
</dbReference>
<comment type="cofactor">
    <cofactor evidence="1">
        <name>FAD</name>
        <dbReference type="ChEBI" id="CHEBI:57692"/>
    </cofactor>
</comment>
<evidence type="ECO:0000256" key="10">
    <source>
        <dbReference type="ARBA" id="ARBA00023136"/>
    </source>
</evidence>
<dbReference type="GO" id="GO:0004506">
    <property type="term" value="F:squalene monooxygenase activity"/>
    <property type="evidence" value="ECO:0007669"/>
    <property type="project" value="UniProtKB-EC"/>
</dbReference>
<evidence type="ECO:0000256" key="5">
    <source>
        <dbReference type="ARBA" id="ARBA00022630"/>
    </source>
</evidence>
<feature type="domain" description="Squalene epoxidase" evidence="12">
    <location>
        <begin position="168"/>
        <end position="420"/>
    </location>
</feature>
<sequence>MGDSQSLIVVIDLMMNSTYHTDIAIVGAGPMGCATALTFAKKGENVVVLEANPNNSKKLGGEWIHPLGVQILEQLGFDSIRSVASKYSNGKGFVIFPDDGTTPIKLFYPQNQSGLSCEHRLLVKILRERALSHPNVMFIPFARVIEINKQCLTINMYNDRNIKVSAKRIIGADGRASMVRKALNNSKIYCNQSGTSKKVISYMAGICISDVELPFEGFGHLILGGPGPITIYRIGSNQVRILLDVPVHKFKELKEKTTYLRYAYSPFIPKVLLSSFEKSLSTQTVVWSANQTSSGSIYGNDNLTLVGDAAGFHHPLTATGMTLGFKDVECLGRSENFKTFKRERITNTIVPGLLASLLYGVFAQKDKGALSIRQSIYKMWRNNPTDCHQTMLLLSGSQTRIIPFARSFLRVIWIAIIQTLNFTFAKGDWIYLLETFGSLIVWVRLFFKLCFSRITFHKVESFYLYWKFLKHHQ</sequence>
<evidence type="ECO:0000313" key="13">
    <source>
        <dbReference type="EMBL" id="AEH57216.1"/>
    </source>
</evidence>
<gene>
    <name evidence="13" type="primary">terF</name>
</gene>
<keyword evidence="6" id="KW-0812">Transmembrane</keyword>
<feature type="domain" description="FAD dependent oxidoreductase" evidence="11">
    <location>
        <begin position="22"/>
        <end position="67"/>
    </location>
</feature>
<proteinExistence type="inferred from homology"/>
<dbReference type="Gene3D" id="3.50.50.60">
    <property type="entry name" value="FAD/NAD(P)-binding domain"/>
    <property type="match status" value="1"/>
</dbReference>
<dbReference type="GO" id="GO:0016126">
    <property type="term" value="P:sterol biosynthetic process"/>
    <property type="evidence" value="ECO:0007669"/>
    <property type="project" value="InterPro"/>
</dbReference>
<dbReference type="AlphaFoldDB" id="G0XS48"/>
<dbReference type="InterPro" id="IPR040125">
    <property type="entry name" value="Squalene_monox"/>
</dbReference>
<comment type="similarity">
    <text evidence="3">Belongs to the squalene monooxygenase family.</text>
</comment>
<evidence type="ECO:0000256" key="1">
    <source>
        <dbReference type="ARBA" id="ARBA00001974"/>
    </source>
</evidence>
<dbReference type="SUPFAM" id="SSF51905">
    <property type="entry name" value="FAD/NAD(P)-binding domain"/>
    <property type="match status" value="1"/>
</dbReference>
<keyword evidence="7" id="KW-0274">FAD</keyword>
<evidence type="ECO:0000256" key="2">
    <source>
        <dbReference type="ARBA" id="ARBA00004141"/>
    </source>
</evidence>
<accession>G0XS48</accession>
<dbReference type="Pfam" id="PF01266">
    <property type="entry name" value="DAO"/>
    <property type="match status" value="1"/>
</dbReference>
<keyword evidence="9" id="KW-0560">Oxidoreductase</keyword>
<dbReference type="GO" id="GO:0050660">
    <property type="term" value="F:flavin adenine dinucleotide binding"/>
    <property type="evidence" value="ECO:0007669"/>
    <property type="project" value="InterPro"/>
</dbReference>
<dbReference type="PANTHER" id="PTHR10835">
    <property type="entry name" value="SQUALENE MONOOXYGENASE"/>
    <property type="match status" value="1"/>
</dbReference>
<reference evidence="13" key="1">
    <citation type="journal article" date="2011" name="PLoS ONE">
        <title>Variation in tropical reef symbiont metagenomes defined by secondary metabolism.</title>
        <authorList>
            <person name="Donia M.S."/>
            <person name="Fricke W.F."/>
            <person name="Ravel J."/>
            <person name="Schmidt E.W."/>
        </authorList>
    </citation>
    <scope>NUCLEOTIDE SEQUENCE</scope>
</reference>
<dbReference type="InterPro" id="IPR006076">
    <property type="entry name" value="FAD-dep_OxRdtase"/>
</dbReference>
<keyword evidence="5" id="KW-0285">Flavoprotein</keyword>
<evidence type="ECO:0000256" key="6">
    <source>
        <dbReference type="ARBA" id="ARBA00022692"/>
    </source>
</evidence>
<dbReference type="PANTHER" id="PTHR10835:SF0">
    <property type="entry name" value="SQUALENE MONOOXYGENASE"/>
    <property type="match status" value="1"/>
</dbReference>
<dbReference type="Pfam" id="PF08491">
    <property type="entry name" value="SE"/>
    <property type="match status" value="1"/>
</dbReference>
<dbReference type="EMBL" id="HQ407368">
    <property type="protein sequence ID" value="AEH57216.1"/>
    <property type="molecule type" value="Genomic_DNA"/>
</dbReference>
<dbReference type="EC" id="1.14.14.17" evidence="4"/>
<evidence type="ECO:0000256" key="7">
    <source>
        <dbReference type="ARBA" id="ARBA00022827"/>
    </source>
</evidence>
<evidence type="ECO:0000259" key="11">
    <source>
        <dbReference type="Pfam" id="PF01266"/>
    </source>
</evidence>
<dbReference type="InterPro" id="IPR036188">
    <property type="entry name" value="FAD/NAD-bd_sf"/>
</dbReference>
<keyword evidence="8" id="KW-1133">Transmembrane helix</keyword>
<comment type="subcellular location">
    <subcellularLocation>
        <location evidence="2">Membrane</location>
        <topology evidence="2">Multi-pass membrane protein</topology>
    </subcellularLocation>
</comment>
<evidence type="ECO:0000256" key="8">
    <source>
        <dbReference type="ARBA" id="ARBA00022989"/>
    </source>
</evidence>
<evidence type="ECO:0000259" key="12">
    <source>
        <dbReference type="Pfam" id="PF08491"/>
    </source>
</evidence>
<protein>
    <recommendedName>
        <fullName evidence="4">squalene monooxygenase</fullName>
        <ecNumber evidence="4">1.14.14.17</ecNumber>
    </recommendedName>
</protein>
<dbReference type="InterPro" id="IPR013698">
    <property type="entry name" value="Squalene_epoxidase"/>
</dbReference>
<evidence type="ECO:0000256" key="3">
    <source>
        <dbReference type="ARBA" id="ARBA00008802"/>
    </source>
</evidence>
<dbReference type="GO" id="GO:0016020">
    <property type="term" value="C:membrane"/>
    <property type="evidence" value="ECO:0007669"/>
    <property type="project" value="UniProtKB-SubCell"/>
</dbReference>
<evidence type="ECO:0000256" key="4">
    <source>
        <dbReference type="ARBA" id="ARBA00012312"/>
    </source>
</evidence>
<name>G0XS48_PRODI</name>